<proteinExistence type="predicted"/>
<name>A0AAW7YXL6_9ALTE</name>
<accession>A0AAW7YXL6</accession>
<dbReference type="Proteomes" id="UP001170717">
    <property type="component" value="Unassembled WGS sequence"/>
</dbReference>
<dbReference type="Pfam" id="PF11655">
    <property type="entry name" value="DUF2589"/>
    <property type="match status" value="1"/>
</dbReference>
<evidence type="ECO:0000313" key="2">
    <source>
        <dbReference type="Proteomes" id="UP001170717"/>
    </source>
</evidence>
<dbReference type="AlphaFoldDB" id="A0AAW7YXL6"/>
<gene>
    <name evidence="1" type="ORF">Q4527_01295</name>
</gene>
<sequence>MDDYTEETVMSNLFTFEKLVEFPLTSIIESSANGNNTTLNFLNEYCFANTNGKREAVKFVFYYDYVKGGAAQTMRVEIPIISLITIPYYTINSAQFEMGINILSWVDVSSKTWEQADESKNDKQLLAMLGPYESSSSKGDARSVESTQYSKVNTNMKVKMDVVSSDLPSGILQLLNVSSQGVEGHIAYDIKIKSNTSRLLMDKEAVPLSLTLVKNNDEFNDSLSESDDIGLVPLTVTLVPNEKVELEKAFDKKITVDSGDIVGSSSIEKVQVLTNTSGEIKVTFHPTLKEVTNGFINVSSPLTSNIKIYFRILNHD</sequence>
<organism evidence="1 2">
    <name type="scientific">Alteromonas stellipolaris</name>
    <dbReference type="NCBI Taxonomy" id="233316"/>
    <lineage>
        <taxon>Bacteria</taxon>
        <taxon>Pseudomonadati</taxon>
        <taxon>Pseudomonadota</taxon>
        <taxon>Gammaproteobacteria</taxon>
        <taxon>Alteromonadales</taxon>
        <taxon>Alteromonadaceae</taxon>
        <taxon>Alteromonas/Salinimonas group</taxon>
        <taxon>Alteromonas</taxon>
    </lineage>
</organism>
<comment type="caution">
    <text evidence="1">The sequence shown here is derived from an EMBL/GenBank/DDBJ whole genome shotgun (WGS) entry which is preliminary data.</text>
</comment>
<protein>
    <submittedName>
        <fullName evidence="1">DUF2589 domain-containing protein</fullName>
    </submittedName>
</protein>
<dbReference type="InterPro" id="IPR024510">
    <property type="entry name" value="DUF2589"/>
</dbReference>
<evidence type="ECO:0000313" key="1">
    <source>
        <dbReference type="EMBL" id="MDO6575999.1"/>
    </source>
</evidence>
<reference evidence="1" key="1">
    <citation type="submission" date="2023-07" db="EMBL/GenBank/DDBJ databases">
        <title>Genome content predicts the carbon catabolic preferences of heterotrophic bacteria.</title>
        <authorList>
            <person name="Gralka M."/>
        </authorList>
    </citation>
    <scope>NUCLEOTIDE SEQUENCE</scope>
    <source>
        <strain evidence="1">F2M12</strain>
    </source>
</reference>
<dbReference type="RefSeq" id="WP_303463805.1">
    <property type="nucleotide sequence ID" value="NZ_JAUOPZ010000003.1"/>
</dbReference>
<dbReference type="EMBL" id="JAUOQI010000001">
    <property type="protein sequence ID" value="MDO6575999.1"/>
    <property type="molecule type" value="Genomic_DNA"/>
</dbReference>